<comment type="caution">
    <text evidence="2">The sequence shown here is derived from an EMBL/GenBank/DDBJ whole genome shotgun (WGS) entry which is preliminary data.</text>
</comment>
<keyword evidence="1" id="KW-0472">Membrane</keyword>
<keyword evidence="1" id="KW-0812">Transmembrane</keyword>
<reference evidence="2 3" key="1">
    <citation type="journal article" date="2023" name="Nucleic Acids Res.">
        <title>The hologenome of Daphnia magna reveals possible DNA methylation and microbiome-mediated evolution of the host genome.</title>
        <authorList>
            <person name="Chaturvedi A."/>
            <person name="Li X."/>
            <person name="Dhandapani V."/>
            <person name="Marshall H."/>
            <person name="Kissane S."/>
            <person name="Cuenca-Cambronero M."/>
            <person name="Asole G."/>
            <person name="Calvet F."/>
            <person name="Ruiz-Romero M."/>
            <person name="Marangio P."/>
            <person name="Guigo R."/>
            <person name="Rago D."/>
            <person name="Mirbahai L."/>
            <person name="Eastwood N."/>
            <person name="Colbourne J.K."/>
            <person name="Zhou J."/>
            <person name="Mallon E."/>
            <person name="Orsini L."/>
        </authorList>
    </citation>
    <scope>NUCLEOTIDE SEQUENCE [LARGE SCALE GENOMIC DNA]</scope>
    <source>
        <strain evidence="2">LRV0_1</strain>
    </source>
</reference>
<evidence type="ECO:0000313" key="3">
    <source>
        <dbReference type="Proteomes" id="UP001234178"/>
    </source>
</evidence>
<dbReference type="Proteomes" id="UP001234178">
    <property type="component" value="Unassembled WGS sequence"/>
</dbReference>
<proteinExistence type="predicted"/>
<evidence type="ECO:0000256" key="1">
    <source>
        <dbReference type="SAM" id="Phobius"/>
    </source>
</evidence>
<organism evidence="2 3">
    <name type="scientific">Daphnia magna</name>
    <dbReference type="NCBI Taxonomy" id="35525"/>
    <lineage>
        <taxon>Eukaryota</taxon>
        <taxon>Metazoa</taxon>
        <taxon>Ecdysozoa</taxon>
        <taxon>Arthropoda</taxon>
        <taxon>Crustacea</taxon>
        <taxon>Branchiopoda</taxon>
        <taxon>Diplostraca</taxon>
        <taxon>Cladocera</taxon>
        <taxon>Anomopoda</taxon>
        <taxon>Daphniidae</taxon>
        <taxon>Daphnia</taxon>
    </lineage>
</organism>
<sequence length="114" mass="13620">MILSHSRGLKRLFWTEVIQYLAWTFKVFLDLWEKPILRESTIFPPTVPLDPVSRHTPVSPILRYLKMKLLNIYFTLLISRNFTILLYYFTIPLLYPPKTPILTRIARAWSRLVT</sequence>
<dbReference type="EMBL" id="JAOYFB010000004">
    <property type="protein sequence ID" value="KAK4013236.1"/>
    <property type="molecule type" value="Genomic_DNA"/>
</dbReference>
<keyword evidence="3" id="KW-1185">Reference proteome</keyword>
<evidence type="ECO:0000313" key="2">
    <source>
        <dbReference type="EMBL" id="KAK4013236.1"/>
    </source>
</evidence>
<name>A0ABQ9ZJY9_9CRUS</name>
<keyword evidence="1" id="KW-1133">Transmembrane helix</keyword>
<protein>
    <submittedName>
        <fullName evidence="2">Uncharacterized protein</fullName>
    </submittedName>
</protein>
<accession>A0ABQ9ZJY9</accession>
<feature type="transmembrane region" description="Helical" evidence="1">
    <location>
        <begin position="72"/>
        <end position="95"/>
    </location>
</feature>
<gene>
    <name evidence="2" type="ORF">OUZ56_025470</name>
</gene>